<protein>
    <submittedName>
        <fullName evidence="5">Site-specific integrase</fullName>
    </submittedName>
</protein>
<keyword evidence="6" id="KW-1185">Reference proteome</keyword>
<name>A0ABT6ZTN6_9ACTN</name>
<gene>
    <name evidence="5" type="ORF">NMN56_010810</name>
</gene>
<dbReference type="InterPro" id="IPR010998">
    <property type="entry name" value="Integrase_recombinase_N"/>
</dbReference>
<dbReference type="InterPro" id="IPR011010">
    <property type="entry name" value="DNA_brk_join_enz"/>
</dbReference>
<dbReference type="Pfam" id="PF22022">
    <property type="entry name" value="Phage_int_M"/>
    <property type="match status" value="1"/>
</dbReference>
<evidence type="ECO:0000256" key="1">
    <source>
        <dbReference type="ARBA" id="ARBA00008857"/>
    </source>
</evidence>
<evidence type="ECO:0000256" key="3">
    <source>
        <dbReference type="ARBA" id="ARBA00023172"/>
    </source>
</evidence>
<evidence type="ECO:0000259" key="4">
    <source>
        <dbReference type="PROSITE" id="PS51898"/>
    </source>
</evidence>
<organism evidence="5 6">
    <name type="scientific">Streptomyces iconiensis</name>
    <dbReference type="NCBI Taxonomy" id="1384038"/>
    <lineage>
        <taxon>Bacteria</taxon>
        <taxon>Bacillati</taxon>
        <taxon>Actinomycetota</taxon>
        <taxon>Actinomycetes</taxon>
        <taxon>Kitasatosporales</taxon>
        <taxon>Streptomycetaceae</taxon>
        <taxon>Streptomyces</taxon>
    </lineage>
</organism>
<dbReference type="PROSITE" id="PS51898">
    <property type="entry name" value="TYR_RECOMBINASE"/>
    <property type="match status" value="1"/>
</dbReference>
<feature type="domain" description="Tyr recombinase" evidence="4">
    <location>
        <begin position="180"/>
        <end position="416"/>
    </location>
</feature>
<dbReference type="InterPro" id="IPR002104">
    <property type="entry name" value="Integrase_catalytic"/>
</dbReference>
<comment type="similarity">
    <text evidence="1">Belongs to the 'phage' integrase family.</text>
</comment>
<sequence>MAGYIEDRWLKKRPNKETGKRERTTLYGSNTKRYRVCGIPGVRRKSFETIDAAKRWKAKAEHETNTGDFLDPARGAMTLRTYIRTEYLPNRPSGDPGTAATVRSRLDHVDTLLGDQRLAALKAPELRGFIKDLEPRLGPATTHEVWGYLSAVLQHAVDDERIRKNPCKTKTVVLPVVPERRVQPWARDRIRLVRASLAPRYRATVDVGVGVGMRQGEVFGLAEGDIDDAAEVIHVRRQVKKLGAKLVFALPKGQKTRTVPASAHVRRRLREHIAAFPPVEITLPWGDSAPPQTERDTKERAPQTYRLLFTTPSGTALRRDSWNLRQWKPALAAAGVIPPPETVRQGKRQRPVKKYAEAREDGFHVLRHTFASVQLHARETIVAVSKWLGHKDPAITLRIYAHMMPEADGRGRAAMDDWFQDL</sequence>
<dbReference type="InterPro" id="IPR050090">
    <property type="entry name" value="Tyrosine_recombinase_XerCD"/>
</dbReference>
<dbReference type="EMBL" id="JANCPR020000008">
    <property type="protein sequence ID" value="MDJ1132430.1"/>
    <property type="molecule type" value="Genomic_DNA"/>
</dbReference>
<proteinExistence type="inferred from homology"/>
<evidence type="ECO:0000256" key="2">
    <source>
        <dbReference type="ARBA" id="ARBA00023125"/>
    </source>
</evidence>
<evidence type="ECO:0000313" key="5">
    <source>
        <dbReference type="EMBL" id="MDJ1132430.1"/>
    </source>
</evidence>
<reference evidence="5 6" key="1">
    <citation type="submission" date="2023-05" db="EMBL/GenBank/DDBJ databases">
        <title>Streptantibioticus silvisoli sp. nov., acidotolerant actinomycetes 1 from pine litter.</title>
        <authorList>
            <person name="Swiecimska M."/>
            <person name="Golinska P."/>
            <person name="Sangal V."/>
            <person name="Wachnowicz B."/>
            <person name="Goodfellow M."/>
        </authorList>
    </citation>
    <scope>NUCLEOTIDE SEQUENCE [LARGE SCALE GENOMIC DNA]</scope>
    <source>
        <strain evidence="5 6">DSM 42109</strain>
    </source>
</reference>
<dbReference type="Gene3D" id="1.10.150.130">
    <property type="match status" value="1"/>
</dbReference>
<comment type="caution">
    <text evidence="5">The sequence shown here is derived from an EMBL/GenBank/DDBJ whole genome shotgun (WGS) entry which is preliminary data.</text>
</comment>
<dbReference type="Gene3D" id="1.10.443.10">
    <property type="entry name" value="Intergrase catalytic core"/>
    <property type="match status" value="1"/>
</dbReference>
<evidence type="ECO:0000313" key="6">
    <source>
        <dbReference type="Proteomes" id="UP001214441"/>
    </source>
</evidence>
<dbReference type="RefSeq" id="WP_274038965.1">
    <property type="nucleotide sequence ID" value="NZ_JANCPR020000008.1"/>
</dbReference>
<dbReference type="InterPro" id="IPR013762">
    <property type="entry name" value="Integrase-like_cat_sf"/>
</dbReference>
<keyword evidence="2" id="KW-0238">DNA-binding</keyword>
<keyword evidence="3" id="KW-0233">DNA recombination</keyword>
<dbReference type="Proteomes" id="UP001214441">
    <property type="component" value="Unassembled WGS sequence"/>
</dbReference>
<dbReference type="SUPFAM" id="SSF56349">
    <property type="entry name" value="DNA breaking-rejoining enzymes"/>
    <property type="match status" value="1"/>
</dbReference>
<dbReference type="InterPro" id="IPR053876">
    <property type="entry name" value="Phage_int_M"/>
</dbReference>
<dbReference type="PANTHER" id="PTHR30349:SF64">
    <property type="entry name" value="PROPHAGE INTEGRASE INTD-RELATED"/>
    <property type="match status" value="1"/>
</dbReference>
<accession>A0ABT6ZTN6</accession>
<dbReference type="PANTHER" id="PTHR30349">
    <property type="entry name" value="PHAGE INTEGRASE-RELATED"/>
    <property type="match status" value="1"/>
</dbReference>